<dbReference type="EMBL" id="QRZM01000007">
    <property type="protein sequence ID" value="RGV74463.1"/>
    <property type="molecule type" value="Genomic_DNA"/>
</dbReference>
<sequence>MAKMMETVLYYNPGRPETMKHVAMMKSVLVRMGVRIRNIGPEQVLEKVGYLAGMEGYEAAGGSAGADGAGAQGADGERTGAGPGELPVIPEEVMVLKQFSSQRLDMLLAGLRRAGVPRIALKAVLTEHNSDWTFYHLYQELKEEHETMTAGQQP</sequence>
<evidence type="ECO:0000256" key="1">
    <source>
        <dbReference type="SAM" id="MobiDB-lite"/>
    </source>
</evidence>
<name>A0A412Z3D5_9FIRM</name>
<evidence type="ECO:0000313" key="2">
    <source>
        <dbReference type="EMBL" id="RGV74463.1"/>
    </source>
</evidence>
<dbReference type="InterPro" id="IPR016621">
    <property type="entry name" value="UCP014543"/>
</dbReference>
<protein>
    <submittedName>
        <fullName evidence="2">DUF3783 domain-containing protein</fullName>
    </submittedName>
</protein>
<accession>A0A412Z3D5</accession>
<proteinExistence type="predicted"/>
<dbReference type="GeneID" id="23114967"/>
<dbReference type="AlphaFoldDB" id="A0A412Z3D5"/>
<dbReference type="RefSeq" id="WP_002572958.1">
    <property type="nucleotide sequence ID" value="NZ_BAABZS010000001.1"/>
</dbReference>
<feature type="region of interest" description="Disordered" evidence="1">
    <location>
        <begin position="62"/>
        <end position="82"/>
    </location>
</feature>
<dbReference type="Pfam" id="PF12646">
    <property type="entry name" value="DUF3783"/>
    <property type="match status" value="1"/>
</dbReference>
<comment type="caution">
    <text evidence="2">The sequence shown here is derived from an EMBL/GenBank/DDBJ whole genome shotgun (WGS) entry which is preliminary data.</text>
</comment>
<organism evidence="2 3">
    <name type="scientific">Enterocloster bolteae</name>
    <dbReference type="NCBI Taxonomy" id="208479"/>
    <lineage>
        <taxon>Bacteria</taxon>
        <taxon>Bacillati</taxon>
        <taxon>Bacillota</taxon>
        <taxon>Clostridia</taxon>
        <taxon>Lachnospirales</taxon>
        <taxon>Lachnospiraceae</taxon>
        <taxon>Enterocloster</taxon>
    </lineage>
</organism>
<reference evidence="2 3" key="1">
    <citation type="submission" date="2018-08" db="EMBL/GenBank/DDBJ databases">
        <title>A genome reference for cultivated species of the human gut microbiota.</title>
        <authorList>
            <person name="Zou Y."/>
            <person name="Xue W."/>
            <person name="Luo G."/>
        </authorList>
    </citation>
    <scope>NUCLEOTIDE SEQUENCE [LARGE SCALE GENOMIC DNA]</scope>
    <source>
        <strain evidence="2 3">AF14-18</strain>
    </source>
</reference>
<gene>
    <name evidence="2" type="ORF">DWW02_17525</name>
</gene>
<evidence type="ECO:0000313" key="3">
    <source>
        <dbReference type="Proteomes" id="UP000284543"/>
    </source>
</evidence>
<dbReference type="Proteomes" id="UP000284543">
    <property type="component" value="Unassembled WGS sequence"/>
</dbReference>